<gene>
    <name evidence="3" type="ORF">EVOR1521_LOCUS32002</name>
</gene>
<evidence type="ECO:0000313" key="4">
    <source>
        <dbReference type="Proteomes" id="UP001178507"/>
    </source>
</evidence>
<dbReference type="Proteomes" id="UP001178507">
    <property type="component" value="Unassembled WGS sequence"/>
</dbReference>
<organism evidence="3 4">
    <name type="scientific">Effrenium voratum</name>
    <dbReference type="NCBI Taxonomy" id="2562239"/>
    <lineage>
        <taxon>Eukaryota</taxon>
        <taxon>Sar</taxon>
        <taxon>Alveolata</taxon>
        <taxon>Dinophyceae</taxon>
        <taxon>Suessiales</taxon>
        <taxon>Symbiodiniaceae</taxon>
        <taxon>Effrenium</taxon>
    </lineage>
</organism>
<protein>
    <submittedName>
        <fullName evidence="3">Uncharacterized protein</fullName>
    </submittedName>
</protein>
<keyword evidence="2" id="KW-0732">Signal</keyword>
<feature type="chain" id="PRO_5041412830" evidence="2">
    <location>
        <begin position="20"/>
        <end position="237"/>
    </location>
</feature>
<evidence type="ECO:0000256" key="2">
    <source>
        <dbReference type="SAM" id="SignalP"/>
    </source>
</evidence>
<evidence type="ECO:0000256" key="1">
    <source>
        <dbReference type="SAM" id="MobiDB-lite"/>
    </source>
</evidence>
<proteinExistence type="predicted"/>
<feature type="signal peptide" evidence="2">
    <location>
        <begin position="1"/>
        <end position="19"/>
    </location>
</feature>
<dbReference type="EMBL" id="CAUJNA010003874">
    <property type="protein sequence ID" value="CAJ1411419.1"/>
    <property type="molecule type" value="Genomic_DNA"/>
</dbReference>
<evidence type="ECO:0000313" key="3">
    <source>
        <dbReference type="EMBL" id="CAJ1411419.1"/>
    </source>
</evidence>
<feature type="region of interest" description="Disordered" evidence="1">
    <location>
        <begin position="192"/>
        <end position="211"/>
    </location>
</feature>
<keyword evidence="4" id="KW-1185">Reference proteome</keyword>
<comment type="caution">
    <text evidence="3">The sequence shown here is derived from an EMBL/GenBank/DDBJ whole genome shotgun (WGS) entry which is preliminary data.</text>
</comment>
<reference evidence="3" key="1">
    <citation type="submission" date="2023-08" db="EMBL/GenBank/DDBJ databases">
        <authorList>
            <person name="Chen Y."/>
            <person name="Shah S."/>
            <person name="Dougan E. K."/>
            <person name="Thang M."/>
            <person name="Chan C."/>
        </authorList>
    </citation>
    <scope>NUCLEOTIDE SEQUENCE</scope>
</reference>
<sequence length="237" mass="25742">MFHGCTVFFLFFLRGSTETLNSWSAGSVHPHNHGAFAHVAADGELAIRRKLMRSSKADARLDQVAERHFGSASSVPYANYGPATCRGSQLKCPQDGSDPCSQVDGCNAAYHKCPINGLEEGYKNCAPHPQDNTTCRSTATCYLKCSGVHAEKKAHGPGKPRCEDLGDDTCNGDIMLSTCRWRRTVLGTSASCRETRPAPVPKPAGRRIPRRAWGGPSARHLRCCTKPMLEPARSLAE</sequence>
<name>A0AA36JT70_9DINO</name>
<accession>A0AA36JT70</accession>
<dbReference type="AlphaFoldDB" id="A0AA36JT70"/>